<evidence type="ECO:0000313" key="3">
    <source>
        <dbReference type="EMBL" id="GHF96230.1"/>
    </source>
</evidence>
<organism evidence="3 4">
    <name type="scientific">Deinococcus piscis</name>
    <dbReference type="NCBI Taxonomy" id="394230"/>
    <lineage>
        <taxon>Bacteria</taxon>
        <taxon>Thermotogati</taxon>
        <taxon>Deinococcota</taxon>
        <taxon>Deinococci</taxon>
        <taxon>Deinococcales</taxon>
        <taxon>Deinococcaceae</taxon>
        <taxon>Deinococcus</taxon>
    </lineage>
</organism>
<protein>
    <recommendedName>
        <fullName evidence="2">DUF559 domain-containing protein</fullName>
    </recommendedName>
</protein>
<feature type="domain" description="DUF559" evidence="2">
    <location>
        <begin position="2"/>
        <end position="72"/>
    </location>
</feature>
<accession>A0ABQ3K1C4</accession>
<dbReference type="Proteomes" id="UP000632154">
    <property type="component" value="Unassembled WGS sequence"/>
</dbReference>
<reference evidence="4" key="1">
    <citation type="journal article" date="2019" name="Int. J. Syst. Evol. Microbiol.">
        <title>The Global Catalogue of Microorganisms (GCM) 10K type strain sequencing project: providing services to taxonomists for standard genome sequencing and annotation.</title>
        <authorList>
            <consortium name="The Broad Institute Genomics Platform"/>
            <consortium name="The Broad Institute Genome Sequencing Center for Infectious Disease"/>
            <person name="Wu L."/>
            <person name="Ma J."/>
        </authorList>
    </citation>
    <scope>NUCLEOTIDE SEQUENCE [LARGE SCALE GENOMIC DNA]</scope>
    <source>
        <strain evidence="4">CGMCC 1.18439</strain>
    </source>
</reference>
<dbReference type="InterPro" id="IPR007569">
    <property type="entry name" value="DUF559"/>
</dbReference>
<feature type="compositionally biased region" description="Pro residues" evidence="1">
    <location>
        <begin position="77"/>
        <end position="86"/>
    </location>
</feature>
<dbReference type="InterPro" id="IPR047216">
    <property type="entry name" value="Endonuclease_DUF559_bact"/>
</dbReference>
<feature type="region of interest" description="Disordered" evidence="1">
    <location>
        <begin position="73"/>
        <end position="93"/>
    </location>
</feature>
<keyword evidence="4" id="KW-1185">Reference proteome</keyword>
<gene>
    <name evidence="3" type="ORF">GCM10017783_05120</name>
</gene>
<dbReference type="Pfam" id="PF04480">
    <property type="entry name" value="DUF559"/>
    <property type="match status" value="1"/>
</dbReference>
<dbReference type="InterPro" id="IPR011335">
    <property type="entry name" value="Restrct_endonuc-II-like"/>
</dbReference>
<name>A0ABQ3K1C4_9DEIO</name>
<evidence type="ECO:0000313" key="4">
    <source>
        <dbReference type="Proteomes" id="UP000632154"/>
    </source>
</evidence>
<dbReference type="PANTHER" id="PTHR38590">
    <property type="entry name" value="BLL0828 PROTEIN"/>
    <property type="match status" value="1"/>
</dbReference>
<comment type="caution">
    <text evidence="3">The sequence shown here is derived from an EMBL/GenBank/DDBJ whole genome shotgun (WGS) entry which is preliminary data.</text>
</comment>
<sequence>MPLCGYILDFYAHVARLAIELDGPTHDTPEAQAYDAERTRVLEAAGLRVLRFQNREVMENFAGVCAVIDKRLTSATPPTPAGPPPLSWEERSE</sequence>
<dbReference type="CDD" id="cd01038">
    <property type="entry name" value="Endonuclease_DUF559"/>
    <property type="match status" value="1"/>
</dbReference>
<dbReference type="PANTHER" id="PTHR38590:SF1">
    <property type="entry name" value="BLL0828 PROTEIN"/>
    <property type="match status" value="1"/>
</dbReference>
<proteinExistence type="predicted"/>
<dbReference type="Gene3D" id="3.40.960.10">
    <property type="entry name" value="VSR Endonuclease"/>
    <property type="match status" value="1"/>
</dbReference>
<dbReference type="SUPFAM" id="SSF52980">
    <property type="entry name" value="Restriction endonuclease-like"/>
    <property type="match status" value="1"/>
</dbReference>
<dbReference type="EMBL" id="BNAL01000004">
    <property type="protein sequence ID" value="GHF96230.1"/>
    <property type="molecule type" value="Genomic_DNA"/>
</dbReference>
<evidence type="ECO:0000256" key="1">
    <source>
        <dbReference type="SAM" id="MobiDB-lite"/>
    </source>
</evidence>
<evidence type="ECO:0000259" key="2">
    <source>
        <dbReference type="Pfam" id="PF04480"/>
    </source>
</evidence>